<sequence length="127" mass="13483">MAHEPPLVQVLPAGGPERRELEDIARLGREKGAMRAFAAFGAMTMPRPPWIFRSAGGQAALVLADRLGVSCERFPGGHTAYQQGPEEFATRLTAILAADVTEPDDHFELGLAAMLDGLQSAQAANTG</sequence>
<gene>
    <name evidence="1" type="ORF">Airi01_044880</name>
</gene>
<protein>
    <submittedName>
        <fullName evidence="1">Uncharacterized protein</fullName>
    </submittedName>
</protein>
<dbReference type="RefSeq" id="WP_285624348.1">
    <property type="nucleotide sequence ID" value="NZ_BSTJ01000005.1"/>
</dbReference>
<name>A0A9W6VS33_9ACTN</name>
<dbReference type="Proteomes" id="UP001165135">
    <property type="component" value="Unassembled WGS sequence"/>
</dbReference>
<evidence type="ECO:0000313" key="1">
    <source>
        <dbReference type="EMBL" id="GLY76221.1"/>
    </source>
</evidence>
<reference evidence="1" key="1">
    <citation type="submission" date="2023-03" db="EMBL/GenBank/DDBJ databases">
        <title>Actinoallomurus iriomotensis NBRC 103681.</title>
        <authorList>
            <person name="Ichikawa N."/>
            <person name="Sato H."/>
            <person name="Tonouchi N."/>
        </authorList>
    </citation>
    <scope>NUCLEOTIDE SEQUENCE</scope>
    <source>
        <strain evidence="1">NBRC 103681</strain>
    </source>
</reference>
<dbReference type="EMBL" id="BSTJ01000005">
    <property type="protein sequence ID" value="GLY76221.1"/>
    <property type="molecule type" value="Genomic_DNA"/>
</dbReference>
<comment type="caution">
    <text evidence="1">The sequence shown here is derived from an EMBL/GenBank/DDBJ whole genome shotgun (WGS) entry which is preliminary data.</text>
</comment>
<dbReference type="AlphaFoldDB" id="A0A9W6VS33"/>
<evidence type="ECO:0000313" key="2">
    <source>
        <dbReference type="Proteomes" id="UP001165135"/>
    </source>
</evidence>
<accession>A0A9W6VS33</accession>
<proteinExistence type="predicted"/>
<organism evidence="1 2">
    <name type="scientific">Actinoallomurus iriomotensis</name>
    <dbReference type="NCBI Taxonomy" id="478107"/>
    <lineage>
        <taxon>Bacteria</taxon>
        <taxon>Bacillati</taxon>
        <taxon>Actinomycetota</taxon>
        <taxon>Actinomycetes</taxon>
        <taxon>Streptosporangiales</taxon>
        <taxon>Thermomonosporaceae</taxon>
        <taxon>Actinoallomurus</taxon>
    </lineage>
</organism>